<keyword evidence="8" id="KW-1185">Reference proteome</keyword>
<dbReference type="PANTHER" id="PTHR36985:SF1">
    <property type="entry name" value="TRANSLOCATION AND ASSEMBLY MODULE SUBUNIT TAMB"/>
    <property type="match status" value="1"/>
</dbReference>
<evidence type="ECO:0000256" key="1">
    <source>
        <dbReference type="ARBA" id="ARBA00004167"/>
    </source>
</evidence>
<evidence type="ECO:0000313" key="8">
    <source>
        <dbReference type="Proteomes" id="UP000287687"/>
    </source>
</evidence>
<name>A0A444LC26_9HYPH</name>
<evidence type="ECO:0000256" key="5">
    <source>
        <dbReference type="SAM" id="Phobius"/>
    </source>
</evidence>
<evidence type="ECO:0000313" key="7">
    <source>
        <dbReference type="EMBL" id="RWX75190.1"/>
    </source>
</evidence>
<accession>A0A444LC26</accession>
<dbReference type="Proteomes" id="UP000287687">
    <property type="component" value="Unassembled WGS sequence"/>
</dbReference>
<protein>
    <submittedName>
        <fullName evidence="7">Translocation/assembly module TamB</fullName>
    </submittedName>
</protein>
<dbReference type="GO" id="GO:0097347">
    <property type="term" value="C:TAM protein secretion complex"/>
    <property type="evidence" value="ECO:0007669"/>
    <property type="project" value="TreeGrafter"/>
</dbReference>
<dbReference type="InterPro" id="IPR007452">
    <property type="entry name" value="TamB_C"/>
</dbReference>
<reference evidence="7 8" key="1">
    <citation type="submission" date="2019-01" db="EMBL/GenBank/DDBJ databases">
        <title>The draft genome of Rhizobium sp. 24NR.</title>
        <authorList>
            <person name="Liu L."/>
            <person name="Liang L."/>
            <person name="Shi S."/>
            <person name="Xu L."/>
            <person name="Wang X."/>
            <person name="Li L."/>
            <person name="Zhang X."/>
        </authorList>
    </citation>
    <scope>NUCLEOTIDE SEQUENCE [LARGE SCALE GENOMIC DNA]</scope>
    <source>
        <strain evidence="7 8">24NR</strain>
    </source>
</reference>
<dbReference type="OrthoDB" id="7784409at2"/>
<keyword evidence="2 5" id="KW-0812">Transmembrane</keyword>
<feature type="transmembrane region" description="Helical" evidence="5">
    <location>
        <begin position="33"/>
        <end position="58"/>
    </location>
</feature>
<dbReference type="PANTHER" id="PTHR36985">
    <property type="entry name" value="TRANSLOCATION AND ASSEMBLY MODULE SUBUNIT TAMB"/>
    <property type="match status" value="1"/>
</dbReference>
<evidence type="ECO:0000256" key="3">
    <source>
        <dbReference type="ARBA" id="ARBA00022989"/>
    </source>
</evidence>
<comment type="subcellular location">
    <subcellularLocation>
        <location evidence="1">Membrane</location>
        <topology evidence="1">Single-pass membrane protein</topology>
    </subcellularLocation>
</comment>
<evidence type="ECO:0000256" key="4">
    <source>
        <dbReference type="ARBA" id="ARBA00023136"/>
    </source>
</evidence>
<dbReference type="EMBL" id="SBIP01000005">
    <property type="protein sequence ID" value="RWX75190.1"/>
    <property type="molecule type" value="Genomic_DNA"/>
</dbReference>
<dbReference type="GO" id="GO:0009306">
    <property type="term" value="P:protein secretion"/>
    <property type="evidence" value="ECO:0007669"/>
    <property type="project" value="InterPro"/>
</dbReference>
<keyword evidence="3 5" id="KW-1133">Transmembrane helix</keyword>
<keyword evidence="4 5" id="KW-0472">Membrane</keyword>
<gene>
    <name evidence="7" type="ORF">EPK99_22265</name>
</gene>
<evidence type="ECO:0000259" key="6">
    <source>
        <dbReference type="Pfam" id="PF04357"/>
    </source>
</evidence>
<dbReference type="GO" id="GO:0005886">
    <property type="term" value="C:plasma membrane"/>
    <property type="evidence" value="ECO:0007669"/>
    <property type="project" value="InterPro"/>
</dbReference>
<sequence length="1520" mass="154865">MRAAANTVSTRALGRHSERCKSGMTLMIGLVRWILKAALAAVAILFVMALGAVLFVAFTPVGGNVAANRLSALVSTPDRQVTFSRPEGLLSGDLRMDTLTLSDEQGAYAEISGIKVDWSPTALVQGVFRAEHVSAAKVNFLRAPEPPKTAKTQSSSSSGSPLPVGIRVAQIDLPDINLSQALSGRDFALSVKGSIDATGPNISLNLEATRKDEPNAKALADILYAPSENRLKLKASVSEPQGGLLARLLRLPGAPAVQLALDGEGPLSDWAGKLDGSVDGAPVISIDGKHVLVANGAHRVEITGGGQLATLMPPAFRQLFEGNTDINVAATYSPSGRVDIENGNLTSGSLKIAAKGAWDPKGDNSLMVGIAGTNGPVGMTWPVNGQESRFSIDTVNFTLTGAATAARFNATASINSAELPQGRFDQIRLQAESEDLNLIQQTGSIRSRLTVGQLNFVNDDLDRTIRGPVTLDAPLRLAPPAIGLDAATFESAGLSGTVSGAYDMSKQAIAGNFRVFANPTVLPPALAPKFDGTIAAEGYVETLSSDRLSLENLVVKSSSLEAHGDVLMENGKLTSHLAGRVPDIKRWLTDAEGAAGFDISAEGPLSAVGVKAVINSADARLAGRKLEDLSIRLNGTANPSAPQGHVIATGSLDGQAIKINADVASAGGRTSAPVISAEIGPNRLNGALTFSPEFLPSGRIDFELPDVSLLAALAAQQAQGDIRGSATFTEANGKATSVIKAAGSALRRGGIEILSPDIDLTIPDLKTIAAEGTIRAARLGAGSAALTDLVLGVTHGGTTTAFDVAAQYDNAPLTATGALETADGLAVGINTFSATPRNIPVKLAQPTRIVIVDGNAQLAGLTLATGSGSVSVSGTAGSALDVTAKINALPANLISSFVPAINAVGTISGTINATGTPSAPSIKYDLEWSDAQLRQMRDAGIAPFHLEAAGSFKDGTVALDRTHMTGAGGLDLQANGRVILKAGEAPALDINGKAKAVPAALANAFVPGLGAQGTISGTVAATGTPDAPAVRYDLAWKNAAVSQTASAGLTTMDVAAKGTFQEGAVTVDLRLTGGGGITLSGGGSVNLAGEKALNLKFNGQVPFSVIAGQLSAQGFILNGTAKVDLAIGGSAAAPAINGSVSSAGARLIDARRNLSATDLALNVGLDGRTATISRLTGNITGGGKVSVTGTIGFAPGSGFPADLKIDLAKAAYADGRIVAATADGALTLTGPLTSGPSLGGKVTLSKAAITVPARLPSSLASVDIRHRNAPTDVLKQMEEIRPKAAKGTSDPIALNLQISAPNGIFVRGRGIDAELGGDLTVGGTAIAPAVTGGFKMRRGRIVILSKRLDFTEGDITFGGGLIPVLNMKASTTSAQTTISIDVTGIANDPTIGFSSSPALPQDEVLARLIFGQSMSRLSPLQIAQLADAVTQLAGSGSTSLLETLRSNLGVDDLDINTDDTGQTTVSVGRYINKRTYVQIEQGGAAGAQATINLDVGRGVKLKAGAGTTGGTAGVFYEREY</sequence>
<dbReference type="Pfam" id="PF04357">
    <property type="entry name" value="TamB"/>
    <property type="match status" value="1"/>
</dbReference>
<proteinExistence type="predicted"/>
<organism evidence="7 8">
    <name type="scientific">Neorhizobium lilium</name>
    <dbReference type="NCBI Taxonomy" id="2503024"/>
    <lineage>
        <taxon>Bacteria</taxon>
        <taxon>Pseudomonadati</taxon>
        <taxon>Pseudomonadota</taxon>
        <taxon>Alphaproteobacteria</taxon>
        <taxon>Hyphomicrobiales</taxon>
        <taxon>Rhizobiaceae</taxon>
        <taxon>Rhizobium/Agrobacterium group</taxon>
        <taxon>Neorhizobium</taxon>
    </lineage>
</organism>
<feature type="domain" description="Translocation and assembly module TamB C-terminal" evidence="6">
    <location>
        <begin position="1174"/>
        <end position="1520"/>
    </location>
</feature>
<evidence type="ECO:0000256" key="2">
    <source>
        <dbReference type="ARBA" id="ARBA00022692"/>
    </source>
</evidence>
<comment type="caution">
    <text evidence="7">The sequence shown here is derived from an EMBL/GenBank/DDBJ whole genome shotgun (WGS) entry which is preliminary data.</text>
</comment>